<comment type="similarity">
    <text evidence="1">In the N-terminal section; belongs to the LXG family.</text>
</comment>
<feature type="domain" description="LXG" evidence="2">
    <location>
        <begin position="1"/>
        <end position="226"/>
    </location>
</feature>
<comment type="caution">
    <text evidence="3">The sequence shown here is derived from an EMBL/GenBank/DDBJ whole genome shotgun (WGS) entry which is preliminary data.</text>
</comment>
<dbReference type="AlphaFoldDB" id="A0A2K4FC05"/>
<evidence type="ECO:0000313" key="4">
    <source>
        <dbReference type="Proteomes" id="UP000242712"/>
    </source>
</evidence>
<organism evidence="3 4">
    <name type="scientific">Staphylococcus argensis</name>
    <dbReference type="NCBI Taxonomy" id="1607738"/>
    <lineage>
        <taxon>Bacteria</taxon>
        <taxon>Bacillati</taxon>
        <taxon>Bacillota</taxon>
        <taxon>Bacilli</taxon>
        <taxon>Bacillales</taxon>
        <taxon>Staphylococcaceae</taxon>
        <taxon>Staphylococcus</taxon>
    </lineage>
</organism>
<dbReference type="InterPro" id="IPR006829">
    <property type="entry name" value="LXG_dom"/>
</dbReference>
<dbReference type="GeneID" id="98298266"/>
<dbReference type="EMBL" id="PPPX01000011">
    <property type="protein sequence ID" value="POA08898.1"/>
    <property type="molecule type" value="Genomic_DNA"/>
</dbReference>
<dbReference type="Pfam" id="PF04740">
    <property type="entry name" value="LXG"/>
    <property type="match status" value="1"/>
</dbReference>
<reference evidence="3 4" key="1">
    <citation type="submission" date="2017-08" db="EMBL/GenBank/DDBJ databases">
        <title>Draft genome sequences of 64 type strains of genus Staph aureus.</title>
        <authorList>
            <person name="Cole K."/>
            <person name="Golubchik T."/>
            <person name="Russell J."/>
            <person name="Foster D."/>
            <person name="Llewelyn M."/>
            <person name="Wilson D."/>
            <person name="Crook D."/>
            <person name="Paul J."/>
        </authorList>
    </citation>
    <scope>NUCLEOTIDE SEQUENCE [LARGE SCALE GENOMIC DNA]</scope>
    <source>
        <strain evidence="3 4">DSM 29875</strain>
    </source>
</reference>
<evidence type="ECO:0000259" key="2">
    <source>
        <dbReference type="PROSITE" id="PS51756"/>
    </source>
</evidence>
<proteinExistence type="inferred from homology"/>
<dbReference type="PROSITE" id="PS51756">
    <property type="entry name" value="LXG"/>
    <property type="match status" value="1"/>
</dbReference>
<evidence type="ECO:0000256" key="1">
    <source>
        <dbReference type="ARBA" id="ARBA00034117"/>
    </source>
</evidence>
<dbReference type="OrthoDB" id="2414549at2"/>
<dbReference type="Proteomes" id="UP000242712">
    <property type="component" value="Unassembled WGS sequence"/>
</dbReference>
<name>A0A2K4FC05_9STAP</name>
<gene>
    <name evidence="3" type="ORF">CD039_07870</name>
</gene>
<accession>A0A2K4FC05</accession>
<sequence length="541" mass="60316">MGNKVSMGEVHQLKDSINSSLKSLHSQTEKLKTNINKLSDDSDFKGKTAENINRYNKNFHIETIKRLDNVKKEYASTFKKSINTFHNDVDNSEEAIIVSDELKEYKDNLDKPAKEIENTKVRMNSTVVNVADITTAESIKGNEVKDKLKDVTKHIDETIDKLEDYVSAHSFDNLDLEEMITPIKTMTSKVSKMSPDRSKIPSVGRNLAIDYKMADKDNPIKQFSEQLEDYRSYLYGGKKYKDVVKSLLELKNACLASYIVGDGSIRKGNKILSSAKSIDKLGKKRTRLLNSILKTNLENIEGKKIIKAVKFMFEDKPNMKMSEKFKSALKMARNYNDKEFKKIYETAKPKTSIKKAWVDKFNELKNKASFENLKKKFNVKNLKDLSLKKWEDFKGSNWLGKSSKLMKVGSKALAPVGTVVAIGNNFLSKKSLQRKIVDTSVDLGAMGASSATGFMVGAAIGGPVGAAVGGAVGAFTGLLLDQKFNGKSATDIAKEKANKAVNKFKHKAVETTHKVAHTLNKTKEKVSNAVHAFGHTLSKVF</sequence>
<evidence type="ECO:0000313" key="3">
    <source>
        <dbReference type="EMBL" id="POA08898.1"/>
    </source>
</evidence>
<keyword evidence="4" id="KW-1185">Reference proteome</keyword>
<dbReference type="RefSeq" id="WP_103371857.1">
    <property type="nucleotide sequence ID" value="NZ_CBCRVO010000003.1"/>
</dbReference>
<protein>
    <recommendedName>
        <fullName evidence="2">LXG domain-containing protein</fullName>
    </recommendedName>
</protein>